<name>A0ABW7JHP3_9NOCA</name>
<evidence type="ECO:0000313" key="8">
    <source>
        <dbReference type="Proteomes" id="UP001609175"/>
    </source>
</evidence>
<evidence type="ECO:0000259" key="6">
    <source>
        <dbReference type="Pfam" id="PF01494"/>
    </source>
</evidence>
<keyword evidence="5 7" id="KW-0503">Monooxygenase</keyword>
<comment type="cofactor">
    <cofactor evidence="1">
        <name>FAD</name>
        <dbReference type="ChEBI" id="CHEBI:57692"/>
    </cofactor>
</comment>
<dbReference type="InterPro" id="IPR036188">
    <property type="entry name" value="FAD/NAD-bd_sf"/>
</dbReference>
<dbReference type="Gene3D" id="3.50.50.60">
    <property type="entry name" value="FAD/NAD(P)-binding domain"/>
    <property type="match status" value="1"/>
</dbReference>
<keyword evidence="3" id="KW-0274">FAD</keyword>
<dbReference type="Proteomes" id="UP001609175">
    <property type="component" value="Unassembled WGS sequence"/>
</dbReference>
<dbReference type="EMBL" id="JBIMSO010000012">
    <property type="protein sequence ID" value="MFH5207279.1"/>
    <property type="molecule type" value="Genomic_DNA"/>
</dbReference>
<organism evidence="7 8">
    <name type="scientific">Antrihabitans spumae</name>
    <dbReference type="NCBI Taxonomy" id="3373370"/>
    <lineage>
        <taxon>Bacteria</taxon>
        <taxon>Bacillati</taxon>
        <taxon>Actinomycetota</taxon>
        <taxon>Actinomycetes</taxon>
        <taxon>Mycobacteriales</taxon>
        <taxon>Nocardiaceae</taxon>
        <taxon>Antrihabitans</taxon>
    </lineage>
</organism>
<dbReference type="Pfam" id="PF01494">
    <property type="entry name" value="FAD_binding_3"/>
    <property type="match status" value="1"/>
</dbReference>
<dbReference type="GO" id="GO:0004497">
    <property type="term" value="F:monooxygenase activity"/>
    <property type="evidence" value="ECO:0007669"/>
    <property type="project" value="UniProtKB-KW"/>
</dbReference>
<proteinExistence type="predicted"/>
<dbReference type="PANTHER" id="PTHR13789:SF318">
    <property type="entry name" value="GERANYLGERANYL DIPHOSPHATE REDUCTASE"/>
    <property type="match status" value="1"/>
</dbReference>
<keyword evidence="2" id="KW-0285">Flavoprotein</keyword>
<feature type="domain" description="FAD-binding" evidence="6">
    <location>
        <begin position="2"/>
        <end position="337"/>
    </location>
</feature>
<evidence type="ECO:0000256" key="4">
    <source>
        <dbReference type="ARBA" id="ARBA00023002"/>
    </source>
</evidence>
<comment type="caution">
    <text evidence="7">The sequence shown here is derived from an EMBL/GenBank/DDBJ whole genome shotgun (WGS) entry which is preliminary data.</text>
</comment>
<protein>
    <submittedName>
        <fullName evidence="7">FAD-dependent monooxygenase</fullName>
    </submittedName>
</protein>
<dbReference type="PANTHER" id="PTHR13789">
    <property type="entry name" value="MONOOXYGENASE"/>
    <property type="match status" value="1"/>
</dbReference>
<evidence type="ECO:0000256" key="3">
    <source>
        <dbReference type="ARBA" id="ARBA00022827"/>
    </source>
</evidence>
<keyword evidence="4" id="KW-0560">Oxidoreductase</keyword>
<dbReference type="PRINTS" id="PR00420">
    <property type="entry name" value="RNGMNOXGNASE"/>
</dbReference>
<dbReference type="SUPFAM" id="SSF51905">
    <property type="entry name" value="FAD/NAD(P)-binding domain"/>
    <property type="match status" value="1"/>
</dbReference>
<evidence type="ECO:0000256" key="5">
    <source>
        <dbReference type="ARBA" id="ARBA00023033"/>
    </source>
</evidence>
<dbReference type="RefSeq" id="WP_395112703.1">
    <property type="nucleotide sequence ID" value="NZ_JBIMSO010000012.1"/>
</dbReference>
<sequence length="383" mass="40765">MKAIVIGAGIGGLTTAIALRERGIGVEMLEAAPQLRTTGTGLGLGPNAVAVLAALGIDLADGSVGQVLEHFELRTDKGKLMRQLPIRDIVTELGAPFVNLHRNDLIAVLRAAAGNVAITFGAAVERYDVTVDGVSVTCADGRTASADVLIGADGIRSVVRAQRAGSETINEYGYVCWLATIPFEHEHLTTGYAGHYWGRGQRFGLIDIGGGNAYWWGTKNLGIVGSRSWQGSTSDVLAAYDGWASEVSDVIAATPDSAVVAVPAQDRSFVDTWGEGPVTLVGDAAHPMLTSLAQGAGSAIEDGYVLAHCLATTADPTLALRRYEDARRERTRTLVANSRRLSRIEQIDNPVASTLRNFGIRYTPMSVVKRQNMDPLRFDLPIN</sequence>
<evidence type="ECO:0000313" key="7">
    <source>
        <dbReference type="EMBL" id="MFH5207279.1"/>
    </source>
</evidence>
<evidence type="ECO:0000256" key="1">
    <source>
        <dbReference type="ARBA" id="ARBA00001974"/>
    </source>
</evidence>
<reference evidence="7 8" key="1">
    <citation type="submission" date="2024-10" db="EMBL/GenBank/DDBJ databases">
        <authorList>
            <person name="Riesco R."/>
        </authorList>
    </citation>
    <scope>NUCLEOTIDE SEQUENCE [LARGE SCALE GENOMIC DNA]</scope>
    <source>
        <strain evidence="7 8">NCIMB 15449</strain>
    </source>
</reference>
<evidence type="ECO:0000256" key="2">
    <source>
        <dbReference type="ARBA" id="ARBA00022630"/>
    </source>
</evidence>
<dbReference type="InterPro" id="IPR002938">
    <property type="entry name" value="FAD-bd"/>
</dbReference>
<dbReference type="InterPro" id="IPR050493">
    <property type="entry name" value="FAD-dep_Monooxygenase_BioMet"/>
</dbReference>
<accession>A0ABW7JHP3</accession>
<gene>
    <name evidence="7" type="ORF">ACHIPZ_03450</name>
</gene>